<evidence type="ECO:0000313" key="18">
    <source>
        <dbReference type="Proteomes" id="UP000060487"/>
    </source>
</evidence>
<evidence type="ECO:0000256" key="3">
    <source>
        <dbReference type="ARBA" id="ARBA00004669"/>
    </source>
</evidence>
<organism evidence="17 18">
    <name type="scientific">Candidatus Magnetominusculus xianensis</name>
    <dbReference type="NCBI Taxonomy" id="1748249"/>
    <lineage>
        <taxon>Bacteria</taxon>
        <taxon>Pseudomonadati</taxon>
        <taxon>Nitrospirota</taxon>
        <taxon>Nitrospiria</taxon>
        <taxon>Nitrospirales</taxon>
        <taxon>Nitrospiraceae</taxon>
        <taxon>Candidatus Magnetominusculus</taxon>
    </lineage>
</organism>
<dbReference type="InterPro" id="IPR000836">
    <property type="entry name" value="PRTase_dom"/>
</dbReference>
<dbReference type="RefSeq" id="WP_085053701.1">
    <property type="nucleotide sequence ID" value="NZ_LNQR01000124.1"/>
</dbReference>
<evidence type="ECO:0000256" key="4">
    <source>
        <dbReference type="ARBA" id="ARBA00008391"/>
    </source>
</evidence>
<evidence type="ECO:0000256" key="5">
    <source>
        <dbReference type="ARBA" id="ARBA00011895"/>
    </source>
</evidence>
<keyword evidence="9 15" id="KW-0479">Metal-binding</keyword>
<evidence type="ECO:0000256" key="9">
    <source>
        <dbReference type="ARBA" id="ARBA00022723"/>
    </source>
</evidence>
<keyword evidence="11 15" id="KW-0547">Nucleotide-binding</keyword>
<dbReference type="PANTHER" id="PTHR43340:SF1">
    <property type="entry name" value="HYPOXANTHINE PHOSPHORIBOSYLTRANSFERASE"/>
    <property type="match status" value="1"/>
</dbReference>
<accession>A0ABR5SBB9</accession>
<comment type="similarity">
    <text evidence="4 15">Belongs to the purine/pyrimidine phosphoribosyltransferase family.</text>
</comment>
<evidence type="ECO:0000256" key="8">
    <source>
        <dbReference type="ARBA" id="ARBA00022679"/>
    </source>
</evidence>
<evidence type="ECO:0000256" key="12">
    <source>
        <dbReference type="ARBA" id="ARBA00022842"/>
    </source>
</evidence>
<keyword evidence="10 15" id="KW-0660">Purine salvage</keyword>
<comment type="catalytic activity">
    <reaction evidence="14">
        <text>IMP + diphosphate = hypoxanthine + 5-phospho-alpha-D-ribose 1-diphosphate</text>
        <dbReference type="Rhea" id="RHEA:17973"/>
        <dbReference type="ChEBI" id="CHEBI:17368"/>
        <dbReference type="ChEBI" id="CHEBI:33019"/>
        <dbReference type="ChEBI" id="CHEBI:58017"/>
        <dbReference type="ChEBI" id="CHEBI:58053"/>
        <dbReference type="EC" id="2.4.2.8"/>
    </reaction>
    <physiologicalReaction direction="right-to-left" evidence="14">
        <dbReference type="Rhea" id="RHEA:17975"/>
    </physiologicalReaction>
</comment>
<keyword evidence="6 15" id="KW-0963">Cytoplasm</keyword>
<evidence type="ECO:0000256" key="6">
    <source>
        <dbReference type="ARBA" id="ARBA00022490"/>
    </source>
</evidence>
<dbReference type="PANTHER" id="PTHR43340">
    <property type="entry name" value="HYPOXANTHINE-GUANINE PHOSPHORIBOSYLTRANSFERASE"/>
    <property type="match status" value="1"/>
</dbReference>
<dbReference type="Proteomes" id="UP000060487">
    <property type="component" value="Unassembled WGS sequence"/>
</dbReference>
<sequence length="173" mass="19670">MVFDRPLLTEEQIQARVKELAGRINSDYKGREILAIGILKGAFMFFSDLVKHINVPLTVDFIVSSSYEDTTTTGKVNIHLDARKPVTDKDVLIIEDIIDTGISLNYIKEKLLQKSPNTLKICVLLDKKERRLVEVDVDYTGFEIPDEFVVGYGTDYNDNYRNLPYVAILKQPG</sequence>
<keyword evidence="18" id="KW-1185">Reference proteome</keyword>
<evidence type="ECO:0000256" key="7">
    <source>
        <dbReference type="ARBA" id="ARBA00022676"/>
    </source>
</evidence>
<proteinExistence type="inferred from homology"/>
<comment type="pathway">
    <text evidence="3 15">Purine metabolism; IMP biosynthesis via salvage pathway; IMP from hypoxanthine: step 1/1.</text>
</comment>
<dbReference type="EC" id="2.4.2.8" evidence="5 15"/>
<evidence type="ECO:0000256" key="14">
    <source>
        <dbReference type="ARBA" id="ARBA00049402"/>
    </source>
</evidence>
<evidence type="ECO:0000313" key="17">
    <source>
        <dbReference type="EMBL" id="KWT76830.1"/>
    </source>
</evidence>
<name>A0ABR5SBB9_9BACT</name>
<dbReference type="EMBL" id="LNQR01000124">
    <property type="protein sequence ID" value="KWT76830.1"/>
    <property type="molecule type" value="Genomic_DNA"/>
</dbReference>
<evidence type="ECO:0000256" key="13">
    <source>
        <dbReference type="ARBA" id="ARBA00048811"/>
    </source>
</evidence>
<dbReference type="Gene3D" id="3.40.50.2020">
    <property type="match status" value="1"/>
</dbReference>
<keyword evidence="8 15" id="KW-0808">Transferase</keyword>
<evidence type="ECO:0000256" key="11">
    <source>
        <dbReference type="ARBA" id="ARBA00022741"/>
    </source>
</evidence>
<feature type="domain" description="Phosphoribosyltransferase" evidence="16">
    <location>
        <begin position="11"/>
        <end position="156"/>
    </location>
</feature>
<evidence type="ECO:0000256" key="15">
    <source>
        <dbReference type="RuleBase" id="RU364099"/>
    </source>
</evidence>
<comment type="caution">
    <text evidence="17">The sequence shown here is derived from an EMBL/GenBank/DDBJ whole genome shotgun (WGS) entry which is preliminary data.</text>
</comment>
<keyword evidence="7 15" id="KW-0328">Glycosyltransferase</keyword>
<evidence type="ECO:0000256" key="10">
    <source>
        <dbReference type="ARBA" id="ARBA00022726"/>
    </source>
</evidence>
<dbReference type="GO" id="GO:0016757">
    <property type="term" value="F:glycosyltransferase activity"/>
    <property type="evidence" value="ECO:0007669"/>
    <property type="project" value="UniProtKB-KW"/>
</dbReference>
<comment type="cofactor">
    <cofactor evidence="1 15">
        <name>Mg(2+)</name>
        <dbReference type="ChEBI" id="CHEBI:18420"/>
    </cofactor>
</comment>
<keyword evidence="12 15" id="KW-0460">Magnesium</keyword>
<evidence type="ECO:0000256" key="1">
    <source>
        <dbReference type="ARBA" id="ARBA00001946"/>
    </source>
</evidence>
<dbReference type="SUPFAM" id="SSF53271">
    <property type="entry name" value="PRTase-like"/>
    <property type="match status" value="1"/>
</dbReference>
<comment type="subcellular location">
    <subcellularLocation>
        <location evidence="2 15">Cytoplasm</location>
    </subcellularLocation>
</comment>
<evidence type="ECO:0000259" key="16">
    <source>
        <dbReference type="Pfam" id="PF00156"/>
    </source>
</evidence>
<dbReference type="InterPro" id="IPR029057">
    <property type="entry name" value="PRTase-like"/>
</dbReference>
<evidence type="ECO:0000256" key="2">
    <source>
        <dbReference type="ARBA" id="ARBA00004496"/>
    </source>
</evidence>
<gene>
    <name evidence="17" type="primary">hpt</name>
    <name evidence="17" type="ORF">ASN18_3096</name>
</gene>
<protein>
    <recommendedName>
        <fullName evidence="5 15">Hypoxanthine phosphoribosyltransferase</fullName>
        <ecNumber evidence="5 15">2.4.2.8</ecNumber>
    </recommendedName>
</protein>
<dbReference type="InterPro" id="IPR005904">
    <property type="entry name" value="Hxn_phspho_trans"/>
</dbReference>
<dbReference type="Pfam" id="PF00156">
    <property type="entry name" value="Pribosyltran"/>
    <property type="match status" value="1"/>
</dbReference>
<dbReference type="InterPro" id="IPR050408">
    <property type="entry name" value="HGPRT"/>
</dbReference>
<dbReference type="NCBIfam" id="TIGR01203">
    <property type="entry name" value="HGPRTase"/>
    <property type="match status" value="1"/>
</dbReference>
<dbReference type="CDD" id="cd06223">
    <property type="entry name" value="PRTases_typeI"/>
    <property type="match status" value="1"/>
</dbReference>
<reference evidence="17 18" key="1">
    <citation type="submission" date="2015-11" db="EMBL/GenBank/DDBJ databases">
        <authorList>
            <person name="Lin W."/>
        </authorList>
    </citation>
    <scope>NUCLEOTIDE SEQUENCE [LARGE SCALE GENOMIC DNA]</scope>
    <source>
        <strain evidence="17 18">HCH-1</strain>
    </source>
</reference>
<comment type="catalytic activity">
    <reaction evidence="13">
        <text>GMP + diphosphate = guanine + 5-phospho-alpha-D-ribose 1-diphosphate</text>
        <dbReference type="Rhea" id="RHEA:25424"/>
        <dbReference type="ChEBI" id="CHEBI:16235"/>
        <dbReference type="ChEBI" id="CHEBI:33019"/>
        <dbReference type="ChEBI" id="CHEBI:58017"/>
        <dbReference type="ChEBI" id="CHEBI:58115"/>
        <dbReference type="EC" id="2.4.2.8"/>
    </reaction>
    <physiologicalReaction direction="right-to-left" evidence="13">
        <dbReference type="Rhea" id="RHEA:25426"/>
    </physiologicalReaction>
</comment>